<reference evidence="4" key="2">
    <citation type="journal article" date="2017" name="J. Anim. Genet.">
        <title>Multiple reference genome sequences of hot pepper reveal the massive evolution of plant disease resistance genes by retroduplication.</title>
        <authorList>
            <person name="Kim S."/>
            <person name="Park J."/>
            <person name="Yeom S.-I."/>
            <person name="Kim Y.-M."/>
            <person name="Seo E."/>
            <person name="Kim K.-T."/>
            <person name="Kim M.-S."/>
            <person name="Lee J.M."/>
            <person name="Cheong K."/>
            <person name="Shin H.-S."/>
            <person name="Kim S.-B."/>
            <person name="Han K."/>
            <person name="Lee J."/>
            <person name="Park M."/>
            <person name="Lee H.-A."/>
            <person name="Lee H.-Y."/>
            <person name="Lee Y."/>
            <person name="Oh S."/>
            <person name="Lee J.H."/>
            <person name="Choi E."/>
            <person name="Choi E."/>
            <person name="Lee S.E."/>
            <person name="Jeon J."/>
            <person name="Kim H."/>
            <person name="Choi G."/>
            <person name="Song H."/>
            <person name="Lee J."/>
            <person name="Lee S.-C."/>
            <person name="Kwon J.-K."/>
            <person name="Lee H.-Y."/>
            <person name="Koo N."/>
            <person name="Hong Y."/>
            <person name="Kim R.W."/>
            <person name="Kang W.-H."/>
            <person name="Huh J.H."/>
            <person name="Kang B.-C."/>
            <person name="Yang T.-J."/>
            <person name="Lee Y.-H."/>
            <person name="Bennetzen J.L."/>
            <person name="Choi D."/>
        </authorList>
    </citation>
    <scope>NUCLEOTIDE SEQUENCE [LARGE SCALE GENOMIC DNA]</scope>
    <source>
        <strain evidence="4">cv. PBC81</strain>
    </source>
</reference>
<dbReference type="OrthoDB" id="598235at2759"/>
<dbReference type="PANTHER" id="PTHR47186:SF57">
    <property type="entry name" value="OS02G0478300 PROTEIN"/>
    <property type="match status" value="1"/>
</dbReference>
<gene>
    <name evidence="3" type="ORF">CQW23_04124</name>
</gene>
<evidence type="ECO:0000313" key="3">
    <source>
        <dbReference type="EMBL" id="PHT55638.1"/>
    </source>
</evidence>
<evidence type="ECO:0000256" key="1">
    <source>
        <dbReference type="ARBA" id="ARBA00022737"/>
    </source>
</evidence>
<dbReference type="AlphaFoldDB" id="A0A2G2XDS0"/>
<comment type="caution">
    <text evidence="3">The sequence shown here is derived from an EMBL/GenBank/DDBJ whole genome shotgun (WGS) entry which is preliminary data.</text>
</comment>
<proteinExistence type="predicted"/>
<dbReference type="Pfam" id="PF23598">
    <property type="entry name" value="LRR_14"/>
    <property type="match status" value="1"/>
</dbReference>
<reference evidence="3 4" key="1">
    <citation type="journal article" date="2017" name="Genome Biol.">
        <title>New reference genome sequences of hot pepper reveal the massive evolution of plant disease-resistance genes by retroduplication.</title>
        <authorList>
            <person name="Kim S."/>
            <person name="Park J."/>
            <person name="Yeom S.I."/>
            <person name="Kim Y.M."/>
            <person name="Seo E."/>
            <person name="Kim K.T."/>
            <person name="Kim M.S."/>
            <person name="Lee J.M."/>
            <person name="Cheong K."/>
            <person name="Shin H.S."/>
            <person name="Kim S.B."/>
            <person name="Han K."/>
            <person name="Lee J."/>
            <person name="Park M."/>
            <person name="Lee H.A."/>
            <person name="Lee H.Y."/>
            <person name="Lee Y."/>
            <person name="Oh S."/>
            <person name="Lee J.H."/>
            <person name="Choi E."/>
            <person name="Choi E."/>
            <person name="Lee S.E."/>
            <person name="Jeon J."/>
            <person name="Kim H."/>
            <person name="Choi G."/>
            <person name="Song H."/>
            <person name="Lee J."/>
            <person name="Lee S.C."/>
            <person name="Kwon J.K."/>
            <person name="Lee H.Y."/>
            <person name="Koo N."/>
            <person name="Hong Y."/>
            <person name="Kim R.W."/>
            <person name="Kang W.H."/>
            <person name="Huh J.H."/>
            <person name="Kang B.C."/>
            <person name="Yang T.J."/>
            <person name="Lee Y.H."/>
            <person name="Bennetzen J.L."/>
            <person name="Choi D."/>
        </authorList>
    </citation>
    <scope>NUCLEOTIDE SEQUENCE [LARGE SCALE GENOMIC DNA]</scope>
    <source>
        <strain evidence="4">cv. PBC81</strain>
    </source>
</reference>
<keyword evidence="4" id="KW-1185">Reference proteome</keyword>
<dbReference type="Gene3D" id="3.80.10.10">
    <property type="entry name" value="Ribonuclease Inhibitor"/>
    <property type="match status" value="1"/>
</dbReference>
<keyword evidence="1" id="KW-0677">Repeat</keyword>
<sequence length="315" mass="36221">MFRVNELSFSALQKLLRQLKLVRVLDLQHAPLEKLPNEIGNLMHLRYLDLRGVLINDLPKSVKNLRNLRTLDVRNTEVKHLPAGINELQHLRHLFLSSFRDRENGFVKMDGGGKHFVKLQTLSGIESDEDLVKQLRNLTSLRKLYIGKMTQANSGDFCQSLERMTKLRSLTVLSESPLDQSIKMESLTKSTKNLEELKLKVPMKKLPEWFGSLNCLHSLYLFKNFLTEDPFPILGKLPSLAILTLASSAYKNSIVNFPPGGFPKLKLLRILGMENWTTWMPIEKGSMPEIQFLLIADCPRLFNKLTRWLQSPYQP</sequence>
<dbReference type="STRING" id="33114.A0A2G2XDS0"/>
<protein>
    <recommendedName>
        <fullName evidence="2">Disease resistance R13L4/SHOC-2-like LRR domain-containing protein</fullName>
    </recommendedName>
</protein>
<organism evidence="3 4">
    <name type="scientific">Capsicum baccatum</name>
    <name type="common">Peruvian pepper</name>
    <dbReference type="NCBI Taxonomy" id="33114"/>
    <lineage>
        <taxon>Eukaryota</taxon>
        <taxon>Viridiplantae</taxon>
        <taxon>Streptophyta</taxon>
        <taxon>Embryophyta</taxon>
        <taxon>Tracheophyta</taxon>
        <taxon>Spermatophyta</taxon>
        <taxon>Magnoliopsida</taxon>
        <taxon>eudicotyledons</taxon>
        <taxon>Gunneridae</taxon>
        <taxon>Pentapetalae</taxon>
        <taxon>asterids</taxon>
        <taxon>lamiids</taxon>
        <taxon>Solanales</taxon>
        <taxon>Solanaceae</taxon>
        <taxon>Solanoideae</taxon>
        <taxon>Capsiceae</taxon>
        <taxon>Capsicum</taxon>
    </lineage>
</organism>
<dbReference type="EMBL" id="MLFT02000002">
    <property type="protein sequence ID" value="PHT55638.1"/>
    <property type="molecule type" value="Genomic_DNA"/>
</dbReference>
<evidence type="ECO:0000313" key="4">
    <source>
        <dbReference type="Proteomes" id="UP000224567"/>
    </source>
</evidence>
<name>A0A2G2XDS0_CAPBA</name>
<dbReference type="PANTHER" id="PTHR47186">
    <property type="entry name" value="LEUCINE-RICH REPEAT-CONTAINING PROTEIN 57"/>
    <property type="match status" value="1"/>
</dbReference>
<evidence type="ECO:0000259" key="2">
    <source>
        <dbReference type="Pfam" id="PF23598"/>
    </source>
</evidence>
<dbReference type="InterPro" id="IPR032675">
    <property type="entry name" value="LRR_dom_sf"/>
</dbReference>
<feature type="domain" description="Disease resistance R13L4/SHOC-2-like LRR" evidence="2">
    <location>
        <begin position="14"/>
        <end position="293"/>
    </location>
</feature>
<dbReference type="Proteomes" id="UP000224567">
    <property type="component" value="Unassembled WGS sequence"/>
</dbReference>
<accession>A0A2G2XDS0</accession>
<dbReference type="InterPro" id="IPR055414">
    <property type="entry name" value="LRR_R13L4/SHOC2-like"/>
</dbReference>
<dbReference type="SUPFAM" id="SSF52058">
    <property type="entry name" value="L domain-like"/>
    <property type="match status" value="1"/>
</dbReference>